<gene>
    <name evidence="1" type="ORF">BaRGS_00012801</name>
</gene>
<dbReference type="AlphaFoldDB" id="A0ABD0L9S6"/>
<keyword evidence="2" id="KW-1185">Reference proteome</keyword>
<evidence type="ECO:0000313" key="1">
    <source>
        <dbReference type="EMBL" id="KAK7496100.1"/>
    </source>
</evidence>
<comment type="caution">
    <text evidence="1">The sequence shown here is derived from an EMBL/GenBank/DDBJ whole genome shotgun (WGS) entry which is preliminary data.</text>
</comment>
<reference evidence="1 2" key="1">
    <citation type="journal article" date="2023" name="Sci. Data">
        <title>Genome assembly of the Korean intertidal mud-creeper Batillaria attramentaria.</title>
        <authorList>
            <person name="Patra A.K."/>
            <person name="Ho P.T."/>
            <person name="Jun S."/>
            <person name="Lee S.J."/>
            <person name="Kim Y."/>
            <person name="Won Y.J."/>
        </authorList>
    </citation>
    <scope>NUCLEOTIDE SEQUENCE [LARGE SCALE GENOMIC DNA]</scope>
    <source>
        <strain evidence="1">Wonlab-2016</strain>
    </source>
</reference>
<organism evidence="1 2">
    <name type="scientific">Batillaria attramentaria</name>
    <dbReference type="NCBI Taxonomy" id="370345"/>
    <lineage>
        <taxon>Eukaryota</taxon>
        <taxon>Metazoa</taxon>
        <taxon>Spiralia</taxon>
        <taxon>Lophotrochozoa</taxon>
        <taxon>Mollusca</taxon>
        <taxon>Gastropoda</taxon>
        <taxon>Caenogastropoda</taxon>
        <taxon>Sorbeoconcha</taxon>
        <taxon>Cerithioidea</taxon>
        <taxon>Batillariidae</taxon>
        <taxon>Batillaria</taxon>
    </lineage>
</organism>
<dbReference type="Proteomes" id="UP001519460">
    <property type="component" value="Unassembled WGS sequence"/>
</dbReference>
<name>A0ABD0L9S6_9CAEN</name>
<accession>A0ABD0L9S6</accession>
<evidence type="ECO:0000313" key="2">
    <source>
        <dbReference type="Proteomes" id="UP001519460"/>
    </source>
</evidence>
<sequence length="95" mass="10605">MGCVRTHWLFGVEGGKRMSASNGGTLSQYKLIFTGQATKSWSMFSLRNTAHTRCFVSPRSDFHRLSACPPSRVQQIDSSIYLQQPAGASGWVWLH</sequence>
<proteinExistence type="predicted"/>
<protein>
    <submittedName>
        <fullName evidence="1">Uncharacterized protein</fullName>
    </submittedName>
</protein>
<dbReference type="EMBL" id="JACVVK020000070">
    <property type="protein sequence ID" value="KAK7496100.1"/>
    <property type="molecule type" value="Genomic_DNA"/>
</dbReference>